<dbReference type="OrthoDB" id="118550at2759"/>
<proteinExistence type="predicted"/>
<evidence type="ECO:0000313" key="1">
    <source>
        <dbReference type="EMBL" id="CBI35517.3"/>
    </source>
</evidence>
<dbReference type="PaxDb" id="29760-VIT_18s0001g00970.t01"/>
<dbReference type="HOGENOM" id="CLU_2138100_0_0_1"/>
<name>D7TYE2_VITVI</name>
<dbReference type="STRING" id="29760.D7TYE2"/>
<protein>
    <submittedName>
        <fullName evidence="1">Uncharacterized protein</fullName>
    </submittedName>
</protein>
<accession>D7TYE2</accession>
<gene>
    <name evidence="1" type="ordered locus">VIT_18s0001g00970</name>
</gene>
<keyword evidence="2" id="KW-1185">Reference proteome</keyword>
<sequence length="113" mass="13046">MVISLTCGLLLRHFRKSRISWCPHGFGDLSCKVLRITGSLQPTTTSAATSSSLKDLNKKIRQPYTITKSREGWIEQEHDKTFSGNWRIVCVFYFFISRKDWEKCSIESSQLIN</sequence>
<dbReference type="Proteomes" id="UP000009183">
    <property type="component" value="Chromosome 18, unordered"/>
</dbReference>
<organism evidence="1 2">
    <name type="scientific">Vitis vinifera</name>
    <name type="common">Grape</name>
    <dbReference type="NCBI Taxonomy" id="29760"/>
    <lineage>
        <taxon>Eukaryota</taxon>
        <taxon>Viridiplantae</taxon>
        <taxon>Streptophyta</taxon>
        <taxon>Embryophyta</taxon>
        <taxon>Tracheophyta</taxon>
        <taxon>Spermatophyta</taxon>
        <taxon>Magnoliopsida</taxon>
        <taxon>eudicotyledons</taxon>
        <taxon>Gunneridae</taxon>
        <taxon>Pentapetalae</taxon>
        <taxon>rosids</taxon>
        <taxon>Vitales</taxon>
        <taxon>Vitaceae</taxon>
        <taxon>Viteae</taxon>
        <taxon>Vitis</taxon>
    </lineage>
</organism>
<evidence type="ECO:0000313" key="2">
    <source>
        <dbReference type="Proteomes" id="UP000009183"/>
    </source>
</evidence>
<dbReference type="EMBL" id="FN596265">
    <property type="protein sequence ID" value="CBI35517.3"/>
    <property type="molecule type" value="Genomic_DNA"/>
</dbReference>
<reference evidence="2" key="1">
    <citation type="journal article" date="2007" name="Nature">
        <title>The grapevine genome sequence suggests ancestral hexaploidization in major angiosperm phyla.</title>
        <authorList>
            <consortium name="The French-Italian Public Consortium for Grapevine Genome Characterization."/>
            <person name="Jaillon O."/>
            <person name="Aury J.-M."/>
            <person name="Noel B."/>
            <person name="Policriti A."/>
            <person name="Clepet C."/>
            <person name="Casagrande A."/>
            <person name="Choisne N."/>
            <person name="Aubourg S."/>
            <person name="Vitulo N."/>
            <person name="Jubin C."/>
            <person name="Vezzi A."/>
            <person name="Legeai F."/>
            <person name="Hugueney P."/>
            <person name="Dasilva C."/>
            <person name="Horner D."/>
            <person name="Mica E."/>
            <person name="Jublot D."/>
            <person name="Poulain J."/>
            <person name="Bruyere C."/>
            <person name="Billault A."/>
            <person name="Segurens B."/>
            <person name="Gouyvenoux M."/>
            <person name="Ugarte E."/>
            <person name="Cattonaro F."/>
            <person name="Anthouard V."/>
            <person name="Vico V."/>
            <person name="Del Fabbro C."/>
            <person name="Alaux M."/>
            <person name="Di Gaspero G."/>
            <person name="Dumas V."/>
            <person name="Felice N."/>
            <person name="Paillard S."/>
            <person name="Juman I."/>
            <person name="Moroldo M."/>
            <person name="Scalabrin S."/>
            <person name="Canaguier A."/>
            <person name="Le Clainche I."/>
            <person name="Malacrida G."/>
            <person name="Durand E."/>
            <person name="Pesole G."/>
            <person name="Laucou V."/>
            <person name="Chatelet P."/>
            <person name="Merdinoglu D."/>
            <person name="Delledonne M."/>
            <person name="Pezzotti M."/>
            <person name="Lecharny A."/>
            <person name="Scarpelli C."/>
            <person name="Artiguenave F."/>
            <person name="Pe M.E."/>
            <person name="Valle G."/>
            <person name="Morgante M."/>
            <person name="Caboche M."/>
            <person name="Adam-Blondon A.-F."/>
            <person name="Weissenbach J."/>
            <person name="Quetier F."/>
            <person name="Wincker P."/>
        </authorList>
    </citation>
    <scope>NUCLEOTIDE SEQUENCE [LARGE SCALE GENOMIC DNA]</scope>
    <source>
        <strain evidence="2">cv. Pinot noir / PN40024</strain>
    </source>
</reference>
<dbReference type="AlphaFoldDB" id="D7TYE2"/>
<dbReference type="InParanoid" id="D7TYE2"/>